<sequence>MSIQLHYTPEGVGPLQSVTLLMKKPGGQLVQAPMQEVDGVWALSRSFPEGEYHYAFLIDQQLRLNDPQANVYAPDDQEKIWSVLLVNAEGQRLYNNQEYKVHLEDYRLSAHLDRPAPDFIKKKFHLGVDQQVVAHWLFTEVQGLHSVTVAWSAPDGQLVQWGEQYLVENEHNTPIELAFACDLTPPQRRQQAGAWSLRLYIDGAFVLEDEFTISRDTTYSKFG</sequence>
<protein>
    <submittedName>
        <fullName evidence="1">Uncharacterized protein</fullName>
    </submittedName>
</protein>
<comment type="caution">
    <text evidence="1">The sequence shown here is derived from an EMBL/GenBank/DDBJ whole genome shotgun (WGS) entry which is preliminary data.</text>
</comment>
<keyword evidence="2" id="KW-1185">Reference proteome</keyword>
<evidence type="ECO:0000313" key="1">
    <source>
        <dbReference type="EMBL" id="MFK7160694.1"/>
    </source>
</evidence>
<dbReference type="SUPFAM" id="SSF81296">
    <property type="entry name" value="E set domains"/>
    <property type="match status" value="1"/>
</dbReference>
<dbReference type="InterPro" id="IPR013783">
    <property type="entry name" value="Ig-like_fold"/>
</dbReference>
<name>A0ABW8PWN1_9GAMM</name>
<dbReference type="RefSeq" id="WP_405338650.1">
    <property type="nucleotide sequence ID" value="NZ_JBANFI010000003.1"/>
</dbReference>
<dbReference type="Gene3D" id="2.60.40.10">
    <property type="entry name" value="Immunoglobulins"/>
    <property type="match status" value="1"/>
</dbReference>
<reference evidence="1 2" key="1">
    <citation type="submission" date="2024-02" db="EMBL/GenBank/DDBJ databases">
        <title>Marinospirillum sp. MEB 164 isolated from Lonar lake sediment.</title>
        <authorList>
            <person name="Joshi A."/>
            <person name="Thite S."/>
        </authorList>
    </citation>
    <scope>NUCLEOTIDE SEQUENCE [LARGE SCALE GENOMIC DNA]</scope>
    <source>
        <strain evidence="1 2">MEB164</strain>
    </source>
</reference>
<accession>A0ABW8PWN1</accession>
<dbReference type="InterPro" id="IPR014756">
    <property type="entry name" value="Ig_E-set"/>
</dbReference>
<proteinExistence type="predicted"/>
<organism evidence="1 2">
    <name type="scientific">Marinospirillum alkalitolerans</name>
    <dbReference type="NCBI Taxonomy" id="3123374"/>
    <lineage>
        <taxon>Bacteria</taxon>
        <taxon>Pseudomonadati</taxon>
        <taxon>Pseudomonadota</taxon>
        <taxon>Gammaproteobacteria</taxon>
        <taxon>Oceanospirillales</taxon>
        <taxon>Oceanospirillaceae</taxon>
        <taxon>Marinospirillum</taxon>
    </lineage>
</organism>
<evidence type="ECO:0000313" key="2">
    <source>
        <dbReference type="Proteomes" id="UP001621714"/>
    </source>
</evidence>
<dbReference type="Proteomes" id="UP001621714">
    <property type="component" value="Unassembled WGS sequence"/>
</dbReference>
<gene>
    <name evidence="1" type="ORF">V6U78_06550</name>
</gene>
<dbReference type="EMBL" id="JBANFI010000003">
    <property type="protein sequence ID" value="MFK7160694.1"/>
    <property type="molecule type" value="Genomic_DNA"/>
</dbReference>